<keyword evidence="2" id="KW-1185">Reference proteome</keyword>
<dbReference type="AlphaFoldDB" id="L1LCF9"/>
<gene>
    <name evidence="1" type="ORF">BEWA_051810</name>
</gene>
<dbReference type="EMBL" id="ACOU01000003">
    <property type="protein sequence ID" value="EKX73127.1"/>
    <property type="molecule type" value="Genomic_DNA"/>
</dbReference>
<evidence type="ECO:0000313" key="2">
    <source>
        <dbReference type="Proteomes" id="UP000031512"/>
    </source>
</evidence>
<evidence type="ECO:0000313" key="1">
    <source>
        <dbReference type="EMBL" id="EKX73127.1"/>
    </source>
</evidence>
<proteinExistence type="predicted"/>
<organism evidence="1 2">
    <name type="scientific">Theileria equi strain WA</name>
    <dbReference type="NCBI Taxonomy" id="1537102"/>
    <lineage>
        <taxon>Eukaryota</taxon>
        <taxon>Sar</taxon>
        <taxon>Alveolata</taxon>
        <taxon>Apicomplexa</taxon>
        <taxon>Aconoidasida</taxon>
        <taxon>Piroplasmida</taxon>
        <taxon>Theileriidae</taxon>
        <taxon>Theileria</taxon>
    </lineage>
</organism>
<comment type="caution">
    <text evidence="1">The sequence shown here is derived from an EMBL/GenBank/DDBJ whole genome shotgun (WGS) entry which is preliminary data.</text>
</comment>
<accession>L1LCF9</accession>
<reference evidence="1 2" key="1">
    <citation type="journal article" date="2012" name="BMC Genomics">
        <title>Comparative genomic analysis and phylogenetic position of Theileria equi.</title>
        <authorList>
            <person name="Kappmeyer L.S."/>
            <person name="Thiagarajan M."/>
            <person name="Herndon D.R."/>
            <person name="Ramsay J.D."/>
            <person name="Caler E."/>
            <person name="Djikeng A."/>
            <person name="Gillespie J.J."/>
            <person name="Lau A.O."/>
            <person name="Roalson E.H."/>
            <person name="Silva J.C."/>
            <person name="Silva M.G."/>
            <person name="Suarez C.E."/>
            <person name="Ueti M.W."/>
            <person name="Nene V.M."/>
            <person name="Mealey R.H."/>
            <person name="Knowles D.P."/>
            <person name="Brayton K.A."/>
        </authorList>
    </citation>
    <scope>NUCLEOTIDE SEQUENCE [LARGE SCALE GENOMIC DNA]</scope>
    <source>
        <strain evidence="1 2">WA</strain>
    </source>
</reference>
<dbReference type="InterPro" id="IPR011989">
    <property type="entry name" value="ARM-like"/>
</dbReference>
<dbReference type="Gene3D" id="1.25.10.10">
    <property type="entry name" value="Leucine-rich Repeat Variant"/>
    <property type="match status" value="1"/>
</dbReference>
<dbReference type="VEuPathDB" id="PiroplasmaDB:BEWA_051810"/>
<dbReference type="eggNOG" id="ENOG502S33I">
    <property type="taxonomic scope" value="Eukaryota"/>
</dbReference>
<dbReference type="RefSeq" id="XP_004832579.1">
    <property type="nucleotide sequence ID" value="XM_004832522.1"/>
</dbReference>
<dbReference type="SUPFAM" id="SSF48371">
    <property type="entry name" value="ARM repeat"/>
    <property type="match status" value="1"/>
</dbReference>
<protein>
    <submittedName>
        <fullName evidence="1">Uncharacterized protein</fullName>
    </submittedName>
</protein>
<dbReference type="Proteomes" id="UP000031512">
    <property type="component" value="Unassembled WGS sequence"/>
</dbReference>
<dbReference type="OrthoDB" id="361627at2759"/>
<dbReference type="InterPro" id="IPR016024">
    <property type="entry name" value="ARM-type_fold"/>
</dbReference>
<name>L1LCF9_THEEQ</name>
<sequence>MDDLICVLSSMVSDRVRHYELVKITIHTSKRKLYILVADRGIYLVTYSLSGILEDGKIPYSNVKNVALDESKTKVVIELNESIIKHEEGNLGIYSMEIETPNHVLLYDKIKIAVDTNIMIQKFEESPEEEPITIVDEHTILPFNGYKKMTFGGYFFFVRDTFRDTTLKTLYNTRIEDDRGVTISIHVRDPNPIHHLEMEDPCDLYMYSRGFLNEVILILSKDKKNTHVPECNILRDEIYYKKMKLNNDIATWSCYHILVQMEKKVVAFFILRRLYIPPLLDMCQDISIRFDLTLEENSKTSVTEWWNEFCLTVNSFTANSQKFIWNKDLIQMRVDNLRFRSPMYSFLKNNYGIMPSYYKLIRGFIASTLKLLPPNVVDQSTIVKLEDPLSFSTDEPMEYIYKIVSQLFGVGSSKVTHSRKTLINNFTMRLADYISFCIDELILGKEISLSLLIRDVRSMDQNSRKKLHSILVFLMHFRSLDFTVDYSPKIFENIIDTYKRNGNFDWKRVTFNHFSVSRFLEDGYISVLFDDMDPRKFTWDPYILLMSSLLETFNSYTIHKRIFRKMLELPMPIPTTFLPLVPSFVHILQNNLHNSKTTPLLLSLLINFSYHSDELKESMMASNIAPTVIHYLLDEGDSVPLTLKLMTNLTKKKAHQDSFTQAGAISNIVLALKAYYKVNRDIVAYAAGVIGQLSNSSKFSDKLDYIADVMIYTFHTGAGSRENFEKILFCLRKIVVNRSILIKVGRHCIRTLIFNLKLEKENDYLMSIFELMLELANVVQNCKLMRHYGILDALNNLDVKVDSVVQVAIKLSTKIKKKTLHCNF</sequence>
<dbReference type="GeneID" id="15803097"/>
<dbReference type="KEGG" id="beq:BEWA_051810"/>